<dbReference type="PROSITE" id="PS51257">
    <property type="entry name" value="PROKAR_LIPOPROTEIN"/>
    <property type="match status" value="1"/>
</dbReference>
<accession>A0A841B8R1</accession>
<protein>
    <submittedName>
        <fullName evidence="2">Uncharacterized protein</fullName>
    </submittedName>
</protein>
<feature type="compositionally biased region" description="Polar residues" evidence="1">
    <location>
        <begin position="42"/>
        <end position="64"/>
    </location>
</feature>
<proteinExistence type="predicted"/>
<gene>
    <name evidence="2" type="ORF">HDA45_005784</name>
</gene>
<comment type="caution">
    <text evidence="2">The sequence shown here is derived from an EMBL/GenBank/DDBJ whole genome shotgun (WGS) entry which is preliminary data.</text>
</comment>
<dbReference type="AlphaFoldDB" id="A0A841B8R1"/>
<evidence type="ECO:0000313" key="3">
    <source>
        <dbReference type="Proteomes" id="UP000580861"/>
    </source>
</evidence>
<keyword evidence="3" id="KW-1185">Reference proteome</keyword>
<organism evidence="2 3">
    <name type="scientific">Amycolatopsis umgeniensis</name>
    <dbReference type="NCBI Taxonomy" id="336628"/>
    <lineage>
        <taxon>Bacteria</taxon>
        <taxon>Bacillati</taxon>
        <taxon>Actinomycetota</taxon>
        <taxon>Actinomycetes</taxon>
        <taxon>Pseudonocardiales</taxon>
        <taxon>Pseudonocardiaceae</taxon>
        <taxon>Amycolatopsis</taxon>
    </lineage>
</organism>
<name>A0A841B8R1_9PSEU</name>
<feature type="region of interest" description="Disordered" evidence="1">
    <location>
        <begin position="35"/>
        <end position="64"/>
    </location>
</feature>
<sequence length="64" mass="6440">MSNEKAGRGQYKRLAAAAALVVACLAGGSAIIDSGQEWRSADNGTSGPKDTYVGSSVPNQTPAS</sequence>
<dbReference type="EMBL" id="JACHMX010000001">
    <property type="protein sequence ID" value="MBB5855697.1"/>
    <property type="molecule type" value="Genomic_DNA"/>
</dbReference>
<evidence type="ECO:0000256" key="1">
    <source>
        <dbReference type="SAM" id="MobiDB-lite"/>
    </source>
</evidence>
<reference evidence="2 3" key="1">
    <citation type="submission" date="2020-08" db="EMBL/GenBank/DDBJ databases">
        <title>Sequencing the genomes of 1000 actinobacteria strains.</title>
        <authorList>
            <person name="Klenk H.-P."/>
        </authorList>
    </citation>
    <scope>NUCLEOTIDE SEQUENCE [LARGE SCALE GENOMIC DNA]</scope>
    <source>
        <strain evidence="2 3">DSM 45272</strain>
    </source>
</reference>
<dbReference type="RefSeq" id="WP_184900588.1">
    <property type="nucleotide sequence ID" value="NZ_JACHMX010000001.1"/>
</dbReference>
<evidence type="ECO:0000313" key="2">
    <source>
        <dbReference type="EMBL" id="MBB5855697.1"/>
    </source>
</evidence>
<dbReference type="Proteomes" id="UP000580861">
    <property type="component" value="Unassembled WGS sequence"/>
</dbReference>